<feature type="region of interest" description="Disordered" evidence="1">
    <location>
        <begin position="711"/>
        <end position="765"/>
    </location>
</feature>
<feature type="compositionally biased region" description="Basic and acidic residues" evidence="1">
    <location>
        <begin position="662"/>
        <end position="675"/>
    </location>
</feature>
<dbReference type="SUPFAM" id="SSF117281">
    <property type="entry name" value="Kelch motif"/>
    <property type="match status" value="2"/>
</dbReference>
<feature type="transmembrane region" description="Helical" evidence="2">
    <location>
        <begin position="452"/>
        <end position="474"/>
    </location>
</feature>
<feature type="region of interest" description="Disordered" evidence="1">
    <location>
        <begin position="361"/>
        <end position="444"/>
    </location>
</feature>
<dbReference type="PANTHER" id="PTHR23244">
    <property type="entry name" value="KELCH REPEAT DOMAIN"/>
    <property type="match status" value="1"/>
</dbReference>
<feature type="region of interest" description="Disordered" evidence="1">
    <location>
        <begin position="585"/>
        <end position="618"/>
    </location>
</feature>
<protein>
    <recommendedName>
        <fullName evidence="6">Galactose oxidase</fullName>
    </recommendedName>
</protein>
<dbReference type="STRING" id="1314674.A0A0D7B323"/>
<dbReference type="InterPro" id="IPR015915">
    <property type="entry name" value="Kelch-typ_b-propeller"/>
</dbReference>
<feature type="region of interest" description="Disordered" evidence="1">
    <location>
        <begin position="869"/>
        <end position="899"/>
    </location>
</feature>
<evidence type="ECO:0000313" key="5">
    <source>
        <dbReference type="Proteomes" id="UP000054007"/>
    </source>
</evidence>
<dbReference type="OrthoDB" id="432528at2759"/>
<feature type="compositionally biased region" description="Low complexity" evidence="1">
    <location>
        <begin position="937"/>
        <end position="952"/>
    </location>
</feature>
<accession>A0A0D7B323</accession>
<evidence type="ECO:0000256" key="3">
    <source>
        <dbReference type="SAM" id="SignalP"/>
    </source>
</evidence>
<keyword evidence="3" id="KW-0732">Signal</keyword>
<feature type="region of interest" description="Disordered" evidence="1">
    <location>
        <begin position="662"/>
        <end position="689"/>
    </location>
</feature>
<dbReference type="AlphaFoldDB" id="A0A0D7B323"/>
<feature type="region of interest" description="Disordered" evidence="1">
    <location>
        <begin position="917"/>
        <end position="1013"/>
    </location>
</feature>
<dbReference type="Pfam" id="PF24681">
    <property type="entry name" value="Kelch_KLHDC2_KLHL20_DRC7"/>
    <property type="match status" value="1"/>
</dbReference>
<organism evidence="4 5">
    <name type="scientific">Cylindrobasidium torrendii FP15055 ss-10</name>
    <dbReference type="NCBI Taxonomy" id="1314674"/>
    <lineage>
        <taxon>Eukaryota</taxon>
        <taxon>Fungi</taxon>
        <taxon>Dikarya</taxon>
        <taxon>Basidiomycota</taxon>
        <taxon>Agaricomycotina</taxon>
        <taxon>Agaricomycetes</taxon>
        <taxon>Agaricomycetidae</taxon>
        <taxon>Agaricales</taxon>
        <taxon>Marasmiineae</taxon>
        <taxon>Physalacriaceae</taxon>
        <taxon>Cylindrobasidium</taxon>
    </lineage>
</organism>
<dbReference type="PANTHER" id="PTHR23244:SF471">
    <property type="entry name" value="GUANINE NUCLEOTIDE-BINDING PROTEIN SUBUNIT BETA 1-RELATED"/>
    <property type="match status" value="1"/>
</dbReference>
<name>A0A0D7B323_9AGAR</name>
<feature type="signal peptide" evidence="3">
    <location>
        <begin position="1"/>
        <end position="21"/>
    </location>
</feature>
<keyword evidence="5" id="KW-1185">Reference proteome</keyword>
<feature type="compositionally biased region" description="Polar residues" evidence="1">
    <location>
        <begin position="719"/>
        <end position="730"/>
    </location>
</feature>
<feature type="compositionally biased region" description="Gly residues" evidence="1">
    <location>
        <begin position="399"/>
        <end position="443"/>
    </location>
</feature>
<proteinExistence type="predicted"/>
<feature type="chain" id="PRO_5002316670" description="Galactose oxidase" evidence="3">
    <location>
        <begin position="22"/>
        <end position="1013"/>
    </location>
</feature>
<keyword evidence="2" id="KW-1133">Transmembrane helix</keyword>
<reference evidence="4 5" key="1">
    <citation type="journal article" date="2015" name="Fungal Genet. Biol.">
        <title>Evolution of novel wood decay mechanisms in Agaricales revealed by the genome sequences of Fistulina hepatica and Cylindrobasidium torrendii.</title>
        <authorList>
            <person name="Floudas D."/>
            <person name="Held B.W."/>
            <person name="Riley R."/>
            <person name="Nagy L.G."/>
            <person name="Koehler G."/>
            <person name="Ransdell A.S."/>
            <person name="Younus H."/>
            <person name="Chow J."/>
            <person name="Chiniquy J."/>
            <person name="Lipzen A."/>
            <person name="Tritt A."/>
            <person name="Sun H."/>
            <person name="Haridas S."/>
            <person name="LaButti K."/>
            <person name="Ohm R.A."/>
            <person name="Kues U."/>
            <person name="Blanchette R.A."/>
            <person name="Grigoriev I.V."/>
            <person name="Minto R.E."/>
            <person name="Hibbett D.S."/>
        </authorList>
    </citation>
    <scope>NUCLEOTIDE SEQUENCE [LARGE SCALE GENOMIC DNA]</scope>
    <source>
        <strain evidence="4 5">FP15055 ss-10</strain>
    </source>
</reference>
<evidence type="ECO:0000256" key="2">
    <source>
        <dbReference type="SAM" id="Phobius"/>
    </source>
</evidence>
<feature type="region of interest" description="Disordered" evidence="1">
    <location>
        <begin position="491"/>
        <end position="513"/>
    </location>
</feature>
<gene>
    <name evidence="4" type="ORF">CYLTODRAFT_445636</name>
</gene>
<keyword evidence="2" id="KW-0472">Membrane</keyword>
<feature type="region of interest" description="Disordered" evidence="1">
    <location>
        <begin position="814"/>
        <end position="855"/>
    </location>
</feature>
<feature type="compositionally biased region" description="Polar residues" evidence="1">
    <location>
        <begin position="737"/>
        <end position="756"/>
    </location>
</feature>
<evidence type="ECO:0008006" key="6">
    <source>
        <dbReference type="Google" id="ProtNLM"/>
    </source>
</evidence>
<evidence type="ECO:0000256" key="1">
    <source>
        <dbReference type="SAM" id="MobiDB-lite"/>
    </source>
</evidence>
<evidence type="ECO:0000313" key="4">
    <source>
        <dbReference type="EMBL" id="KIY64993.1"/>
    </source>
</evidence>
<dbReference type="Gene3D" id="2.120.10.80">
    <property type="entry name" value="Kelch-type beta propeller"/>
    <property type="match status" value="2"/>
</dbReference>
<keyword evidence="2" id="KW-0812">Transmembrane</keyword>
<dbReference type="Proteomes" id="UP000054007">
    <property type="component" value="Unassembled WGS sequence"/>
</dbReference>
<dbReference type="EMBL" id="KN880609">
    <property type="protein sequence ID" value="KIY64993.1"/>
    <property type="molecule type" value="Genomic_DNA"/>
</dbReference>
<sequence>MTTSTIPILFSSLAFSVAAYSASPRWGQASAVIGDSLYVYGGKTDDFNAYSYTSAPTNNDLLYLNLSSSFEATSPPWQLIGGSSTSGATKGPSVAWHTLSAFNTTEALLFGGSPGPTDDPVLVTRADSAWTFNAADTLKPVWHQQVTSWADEPVRRIHHTAVTIDTGQIFLVGGELADGSEQPQTDHYIFDADTQSFKTLPTEGGPGDITGHGSVVLGNGTIVVFGGYRQSTDTLHPFSELWTLDTMLLTNMTWGNTTLSGDSFPRPRRAFATTVIDDDKVLIHGGSDATFQTTYSDGWILDLAANPPAWSQAQALSQIGPRRDHFAFNTGSYVLFGFGYGASGPATDGGEIVVYDPSSSEIVDSYTPPPSSHTATATVPGATQTGGGSHPTATANPGGSDGGSQGGDGEDGNGSGSGNGGGDAGGGDNGNGTGGNPADGGPGSNNKKTTAIAVGTALGVLGALVVVVVTIWYIRRRRYGGPEERRFALLNSGPDLDQDQDSPQSATSFGRHLPLAGGYGEKDKWTILRHAGIGGAFHALTAGRRSAGRRDMLADEDTRQFSDPFYHDNNGSSWSLVSFLSGRRQRSRRQTSGSAHSWHNGAPSWTTDKGDPFSDGAALIHDPELGLVGAAAAARPSGRRGASHTSSLSAYSYTDPFAAPYYDDRDARSNDHDDPLDLPPPTGSLRNTSNLHIDTLLPLSHNPHVLSPVTEASRLSIGDRTSGSVSTTSHEGGFSPFDSSSRVTSRTSYENRTPRPTSIIDPAPRPLARSDTWWSKFARTSFLDRRNSRRHSGFMEFRDPNPPPRLIAIEESTHSLSPESAERSPGSQVLRHGSSKSRKGSYGAHAKSSSSLRTADSDALERLASAMDVAQHVQNSSHRTRDSTGTEYSFDGGQGHDRQQARSILDDEVPMVMSPEAVVPSKHSPALKHTHSTSPPVSMESSAGRSRSSSVAQRIRDFERQASLSPESTPPPTNTRQREERPKSKVAYGLVPKASLFVANPDHRSRSSGDTSV</sequence>